<organism evidence="2 3">
    <name type="scientific">Trichinella zimbabwensis</name>
    <dbReference type="NCBI Taxonomy" id="268475"/>
    <lineage>
        <taxon>Eukaryota</taxon>
        <taxon>Metazoa</taxon>
        <taxon>Ecdysozoa</taxon>
        <taxon>Nematoda</taxon>
        <taxon>Enoplea</taxon>
        <taxon>Dorylaimia</taxon>
        <taxon>Trichinellida</taxon>
        <taxon>Trichinellidae</taxon>
        <taxon>Trichinella</taxon>
    </lineage>
</organism>
<feature type="compositionally biased region" description="Polar residues" evidence="1">
    <location>
        <begin position="126"/>
        <end position="142"/>
    </location>
</feature>
<evidence type="ECO:0000256" key="1">
    <source>
        <dbReference type="SAM" id="MobiDB-lite"/>
    </source>
</evidence>
<dbReference type="AlphaFoldDB" id="A0A0V1H1R2"/>
<name>A0A0V1H1R2_9BILA</name>
<proteinExistence type="predicted"/>
<dbReference type="OrthoDB" id="125347at2759"/>
<evidence type="ECO:0000313" key="2">
    <source>
        <dbReference type="EMBL" id="KRZ04406.1"/>
    </source>
</evidence>
<keyword evidence="3" id="KW-1185">Reference proteome</keyword>
<accession>A0A0V1H1R2</accession>
<evidence type="ECO:0000313" key="3">
    <source>
        <dbReference type="Proteomes" id="UP000055024"/>
    </source>
</evidence>
<sequence>MSGMSTIGKRKVLSLEQKLSCDRLQLLLVGKSKCPPAMIAVQKLPVVYDYQPNAWPMYHTIIQSLKKRYRNELLRRMILSDADGDDLDKVEQLLAVDISLFETLTDDNILEAGGKHENEEIDVSDTSDMPNEGLSNSETYSPANVLFK</sequence>
<gene>
    <name evidence="2" type="ORF">T11_11621</name>
</gene>
<feature type="region of interest" description="Disordered" evidence="1">
    <location>
        <begin position="115"/>
        <end position="148"/>
    </location>
</feature>
<dbReference type="EMBL" id="JYDP01000165">
    <property type="protein sequence ID" value="KRZ04406.1"/>
    <property type="molecule type" value="Genomic_DNA"/>
</dbReference>
<evidence type="ECO:0008006" key="4">
    <source>
        <dbReference type="Google" id="ProtNLM"/>
    </source>
</evidence>
<reference evidence="2 3" key="1">
    <citation type="submission" date="2015-01" db="EMBL/GenBank/DDBJ databases">
        <title>Evolution of Trichinella species and genotypes.</title>
        <authorList>
            <person name="Korhonen P.K."/>
            <person name="Edoardo P."/>
            <person name="Giuseppe L.R."/>
            <person name="Gasser R.B."/>
        </authorList>
    </citation>
    <scope>NUCLEOTIDE SEQUENCE [LARGE SCALE GENOMIC DNA]</scope>
    <source>
        <strain evidence="2">ISS1029</strain>
    </source>
</reference>
<protein>
    <recommendedName>
        <fullName evidence="4">DDE-1 domain-containing protein</fullName>
    </recommendedName>
</protein>
<dbReference type="Proteomes" id="UP000055024">
    <property type="component" value="Unassembled WGS sequence"/>
</dbReference>
<comment type="caution">
    <text evidence="2">The sequence shown here is derived from an EMBL/GenBank/DDBJ whole genome shotgun (WGS) entry which is preliminary data.</text>
</comment>